<dbReference type="EMBL" id="JBEPMB010000001">
    <property type="protein sequence ID" value="MET3613264.1"/>
    <property type="molecule type" value="Genomic_DNA"/>
</dbReference>
<dbReference type="NCBIfam" id="TIGR02216">
    <property type="entry name" value="phage_TIGR02216"/>
    <property type="match status" value="1"/>
</dbReference>
<dbReference type="Proteomes" id="UP001549047">
    <property type="component" value="Unassembled WGS sequence"/>
</dbReference>
<evidence type="ECO:0000313" key="2">
    <source>
        <dbReference type="Proteomes" id="UP001549047"/>
    </source>
</evidence>
<dbReference type="Pfam" id="PF09550">
    <property type="entry name" value="Phage_TAC_6"/>
    <property type="match status" value="1"/>
</dbReference>
<sequence length="72" mass="8204">MSAAAEEPEQPRAFPWREAIHAGLFLLRLSPRDFWALTPIEFHAITGGLSPRFDLPLKDLMARYPDDKEPIS</sequence>
<proteinExistence type="predicted"/>
<gene>
    <name evidence="1" type="ORF">ABID16_001569</name>
</gene>
<evidence type="ECO:0000313" key="1">
    <source>
        <dbReference type="EMBL" id="MET3613264.1"/>
    </source>
</evidence>
<dbReference type="InterPro" id="IPR019056">
    <property type="entry name" value="Phage_TAC_6"/>
</dbReference>
<dbReference type="InterPro" id="IPR011739">
    <property type="entry name" value="GTA_rcc01693"/>
</dbReference>
<reference evidence="1 2" key="1">
    <citation type="submission" date="2024-06" db="EMBL/GenBank/DDBJ databases">
        <title>Genomic Encyclopedia of Type Strains, Phase IV (KMG-IV): sequencing the most valuable type-strain genomes for metagenomic binning, comparative biology and taxonomic classification.</title>
        <authorList>
            <person name="Goeker M."/>
        </authorList>
    </citation>
    <scope>NUCLEOTIDE SEQUENCE [LARGE SCALE GENOMIC DNA]</scope>
    <source>
        <strain evidence="1 2">DSM 29780</strain>
    </source>
</reference>
<keyword evidence="2" id="KW-1185">Reference proteome</keyword>
<organism evidence="1 2">
    <name type="scientific">Rhizobium aquaticum</name>
    <dbReference type="NCBI Taxonomy" id="1549636"/>
    <lineage>
        <taxon>Bacteria</taxon>
        <taxon>Pseudomonadati</taxon>
        <taxon>Pseudomonadota</taxon>
        <taxon>Alphaproteobacteria</taxon>
        <taxon>Hyphomicrobiales</taxon>
        <taxon>Rhizobiaceae</taxon>
        <taxon>Rhizobium/Agrobacterium group</taxon>
        <taxon>Rhizobium</taxon>
    </lineage>
</organism>
<comment type="caution">
    <text evidence="1">The sequence shown here is derived from an EMBL/GenBank/DDBJ whole genome shotgun (WGS) entry which is preliminary data.</text>
</comment>
<dbReference type="RefSeq" id="WP_354555744.1">
    <property type="nucleotide sequence ID" value="NZ_JBEPMB010000001.1"/>
</dbReference>
<accession>A0ABV2J042</accession>
<name>A0ABV2J042_9HYPH</name>
<protein>
    <submittedName>
        <fullName evidence="1">Phage protein (TIGR02216 family)</fullName>
    </submittedName>
</protein>